<dbReference type="PROSITE" id="PS50848">
    <property type="entry name" value="START"/>
    <property type="match status" value="1"/>
</dbReference>
<protein>
    <submittedName>
        <fullName evidence="17">Homeobox-leucine zipper protein REVOLUTA</fullName>
    </submittedName>
</protein>
<evidence type="ECO:0000256" key="13">
    <source>
        <dbReference type="SAM" id="MobiDB-lite"/>
    </source>
</evidence>
<evidence type="ECO:0000256" key="1">
    <source>
        <dbReference type="ARBA" id="ARBA00004123"/>
    </source>
</evidence>
<dbReference type="eggNOG" id="ENOG502QRJM">
    <property type="taxonomic scope" value="Eukaryota"/>
</dbReference>
<dbReference type="InterPro" id="IPR001356">
    <property type="entry name" value="HD"/>
</dbReference>
<dbReference type="InterPro" id="IPR013978">
    <property type="entry name" value="MEKHLA"/>
</dbReference>
<dbReference type="SUPFAM" id="SSF46689">
    <property type="entry name" value="Homeodomain-like"/>
    <property type="match status" value="1"/>
</dbReference>
<dbReference type="SMART" id="SM00234">
    <property type="entry name" value="START"/>
    <property type="match status" value="1"/>
</dbReference>
<evidence type="ECO:0000256" key="6">
    <source>
        <dbReference type="ARBA" id="ARBA00023125"/>
    </source>
</evidence>
<dbReference type="STRING" id="3827.A0A1S2XEN6"/>
<dbReference type="Pfam" id="PF00046">
    <property type="entry name" value="Homeodomain"/>
    <property type="match status" value="1"/>
</dbReference>
<dbReference type="GO" id="GO:0003677">
    <property type="term" value="F:DNA binding"/>
    <property type="evidence" value="ECO:0007669"/>
    <property type="project" value="UniProtKB-UniRule"/>
</dbReference>
<dbReference type="InterPro" id="IPR009057">
    <property type="entry name" value="Homeodomain-like_sf"/>
</dbReference>
<dbReference type="CDD" id="cd00086">
    <property type="entry name" value="homeodomain"/>
    <property type="match status" value="1"/>
</dbReference>
<evidence type="ECO:0000256" key="11">
    <source>
        <dbReference type="RuleBase" id="RU000682"/>
    </source>
</evidence>
<evidence type="ECO:0000256" key="12">
    <source>
        <dbReference type="SAM" id="Coils"/>
    </source>
</evidence>
<dbReference type="FunFam" id="1.10.10.60:FF:000197">
    <property type="entry name" value="Homeobox-leucine zipper protein REVOLUTA"/>
    <property type="match status" value="1"/>
</dbReference>
<accession>A0A1S2XEN6</accession>
<comment type="subcellular location">
    <subcellularLocation>
        <location evidence="1 10 11">Nucleus</location>
    </subcellularLocation>
</comment>
<reference evidence="16" key="1">
    <citation type="journal article" date="2013" name="Nat. Biotechnol.">
        <title>Draft genome sequence of chickpea (Cicer arietinum) provides a resource for trait improvement.</title>
        <authorList>
            <person name="Varshney R.K."/>
            <person name="Song C."/>
            <person name="Saxena R.K."/>
            <person name="Azam S."/>
            <person name="Yu S."/>
            <person name="Sharpe A.G."/>
            <person name="Cannon S."/>
            <person name="Baek J."/>
            <person name="Rosen B.D."/>
            <person name="Tar'an B."/>
            <person name="Millan T."/>
            <person name="Zhang X."/>
            <person name="Ramsay L.D."/>
            <person name="Iwata A."/>
            <person name="Wang Y."/>
            <person name="Nelson W."/>
            <person name="Farmer A.D."/>
            <person name="Gaur P.M."/>
            <person name="Soderlund C."/>
            <person name="Penmetsa R.V."/>
            <person name="Xu C."/>
            <person name="Bharti A.K."/>
            <person name="He W."/>
            <person name="Winter P."/>
            <person name="Zhao S."/>
            <person name="Hane J.K."/>
            <person name="Carrasquilla-Garcia N."/>
            <person name="Condie J.A."/>
            <person name="Upadhyaya H.D."/>
            <person name="Luo M.C."/>
            <person name="Thudi M."/>
            <person name="Gowda C.L."/>
            <person name="Singh N.P."/>
            <person name="Lichtenzveig J."/>
            <person name="Gali K.K."/>
            <person name="Rubio J."/>
            <person name="Nadarajan N."/>
            <person name="Dolezel J."/>
            <person name="Bansal K.C."/>
            <person name="Xu X."/>
            <person name="Edwards D."/>
            <person name="Zhang G."/>
            <person name="Kahl G."/>
            <person name="Gil J."/>
            <person name="Singh K.B."/>
            <person name="Datta S.K."/>
            <person name="Jackson S.A."/>
            <person name="Wang J."/>
            <person name="Cook D.R."/>
        </authorList>
    </citation>
    <scope>NUCLEOTIDE SEQUENCE [LARGE SCALE GENOMIC DNA]</scope>
    <source>
        <strain evidence="16">cv. CDC Frontier</strain>
    </source>
</reference>
<dbReference type="GeneID" id="101510630"/>
<evidence type="ECO:0000256" key="5">
    <source>
        <dbReference type="ARBA" id="ARBA00023054"/>
    </source>
</evidence>
<feature type="region of interest" description="Disordered" evidence="13">
    <location>
        <begin position="133"/>
        <end position="152"/>
    </location>
</feature>
<dbReference type="Gene3D" id="1.10.10.60">
    <property type="entry name" value="Homeodomain-like"/>
    <property type="match status" value="1"/>
</dbReference>
<evidence type="ECO:0000256" key="4">
    <source>
        <dbReference type="ARBA" id="ARBA00023015"/>
    </source>
</evidence>
<feature type="domain" description="START" evidence="15">
    <location>
        <begin position="154"/>
        <end position="382"/>
    </location>
</feature>
<comment type="similarity">
    <text evidence="2">Belongs to the HD-ZIP homeobox family. Class III subfamily.</text>
</comment>
<dbReference type="GO" id="GO:0005634">
    <property type="term" value="C:nucleus"/>
    <property type="evidence" value="ECO:0007669"/>
    <property type="project" value="UniProtKB-SubCell"/>
</dbReference>
<evidence type="ECO:0000256" key="10">
    <source>
        <dbReference type="PROSITE-ProRule" id="PRU00108"/>
    </source>
</evidence>
<keyword evidence="16" id="KW-1185">Reference proteome</keyword>
<organism evidence="16 17">
    <name type="scientific">Cicer arietinum</name>
    <name type="common">Chickpea</name>
    <name type="synonym">Garbanzo</name>
    <dbReference type="NCBI Taxonomy" id="3827"/>
    <lineage>
        <taxon>Eukaryota</taxon>
        <taxon>Viridiplantae</taxon>
        <taxon>Streptophyta</taxon>
        <taxon>Embryophyta</taxon>
        <taxon>Tracheophyta</taxon>
        <taxon>Spermatophyta</taxon>
        <taxon>Magnoliopsida</taxon>
        <taxon>eudicotyledons</taxon>
        <taxon>Gunneridae</taxon>
        <taxon>Pentapetalae</taxon>
        <taxon>rosids</taxon>
        <taxon>fabids</taxon>
        <taxon>Fabales</taxon>
        <taxon>Fabaceae</taxon>
        <taxon>Papilionoideae</taxon>
        <taxon>50 kb inversion clade</taxon>
        <taxon>NPAAA clade</taxon>
        <taxon>Hologalegina</taxon>
        <taxon>IRL clade</taxon>
        <taxon>Cicereae</taxon>
        <taxon>Cicer</taxon>
    </lineage>
</organism>
<dbReference type="InterPro" id="IPR002913">
    <property type="entry name" value="START_lipid-bd_dom"/>
</dbReference>
<dbReference type="KEGG" id="cam:101510630"/>
<dbReference type="OrthoDB" id="125004at2759"/>
<gene>
    <name evidence="17" type="primary">LOC101510630</name>
</gene>
<evidence type="ECO:0000256" key="2">
    <source>
        <dbReference type="ARBA" id="ARBA00010338"/>
    </source>
</evidence>
<keyword evidence="9 10" id="KW-0539">Nucleus</keyword>
<dbReference type="InterPro" id="IPR023393">
    <property type="entry name" value="START-like_dom_sf"/>
</dbReference>
<dbReference type="RefSeq" id="XP_004487103.1">
    <property type="nucleotide sequence ID" value="XM_004487046.3"/>
</dbReference>
<dbReference type="GO" id="GO:0003700">
    <property type="term" value="F:DNA-binding transcription factor activity"/>
    <property type="evidence" value="ECO:0007669"/>
    <property type="project" value="InterPro"/>
</dbReference>
<evidence type="ECO:0000259" key="14">
    <source>
        <dbReference type="PROSITE" id="PS50071"/>
    </source>
</evidence>
<keyword evidence="8" id="KW-0804">Transcription</keyword>
<keyword evidence="6 10" id="KW-0238">DNA-binding</keyword>
<dbReference type="GO" id="GO:0008289">
    <property type="term" value="F:lipid binding"/>
    <property type="evidence" value="ECO:0007669"/>
    <property type="project" value="InterPro"/>
</dbReference>
<dbReference type="PROSITE" id="PS50071">
    <property type="entry name" value="HOMEOBOX_2"/>
    <property type="match status" value="1"/>
</dbReference>
<evidence type="ECO:0000313" key="16">
    <source>
        <dbReference type="Proteomes" id="UP000087171"/>
    </source>
</evidence>
<dbReference type="SUPFAM" id="SSF55961">
    <property type="entry name" value="Bet v1-like"/>
    <property type="match status" value="1"/>
</dbReference>
<evidence type="ECO:0000256" key="3">
    <source>
        <dbReference type="ARBA" id="ARBA00022782"/>
    </source>
</evidence>
<dbReference type="CDD" id="cd14686">
    <property type="entry name" value="bZIP"/>
    <property type="match status" value="1"/>
</dbReference>
<keyword evidence="7 10" id="KW-0371">Homeobox</keyword>
<dbReference type="Pfam" id="PF01852">
    <property type="entry name" value="START"/>
    <property type="match status" value="1"/>
</dbReference>
<evidence type="ECO:0000313" key="17">
    <source>
        <dbReference type="RefSeq" id="XP_004487103.1"/>
    </source>
</evidence>
<dbReference type="SMART" id="SM00389">
    <property type="entry name" value="HOX"/>
    <property type="match status" value="1"/>
</dbReference>
<feature type="coiled-coil region" evidence="12">
    <location>
        <begin position="88"/>
        <end position="126"/>
    </location>
</feature>
<dbReference type="PANTHER" id="PTHR45950:SF10">
    <property type="entry name" value="HOMEOBOX-LEUCINE ZIPPER PROTEIN REVOLUTA"/>
    <property type="match status" value="1"/>
</dbReference>
<dbReference type="Pfam" id="PF08670">
    <property type="entry name" value="MEKHLA"/>
    <property type="match status" value="1"/>
</dbReference>
<sequence>MAMAVAQQHRDNSIERHLDSSGKYVRYTAEQIEALEKVYVECPKPSSMRRQQLIRECPVLSNIEPKQIKVWFQNRRCREKQRKEASQLQSVNRKLSAMNKLLMEENERLQKQVSQLVNENGFMRQQLRAIPAAANADGSSGDSAAAPPLNSMRDANSPAGLLSIAEETLAEFLSKATGTAVDWVQIPGMKPGPDSVGIFAISQSCDGVAARACGLISLEPTKIVEILKDRPSWFRDCRSSEVFTMFPAGNGGTIELVYTQMYAPMTLASARDFWTLRYTTSLENGSVVVCERSLSGSGAGPNAAAASQFARAEMLPSGYLIRPCEGGGSIIHIVDHLNLQAWSVPEVLRPLYESSKMVAQRMTIAALRYIRQIAQETSGEVVYSVGRQPAVLRTFSQRMSRGFNDAVNGFNDDGWSVLNCDGLEDVTIAVNSIKNLSGTSNPASSLTLLGGIVCAKASMLLQNITPAVLVRFLREHRSEWADFSVDAFSAASLKAGSYAYPGLRPTRFTGNQAIMPLGHSIEHEEMLEVIRLEGHSLAQEDAFVSRDVHLLQLCSGIDENAVGACSELIFAPIDDMFPDDVPLVPSGLRIVLLNSQTSDKKNAVTTKRTLDLTSGLEVGPTTTHAAGDMSLCPNNRSVLTVAFQFPFENGLQDNVAAMARQYVRRVVSSVQAVAMAISPSSVNPAVGAKLSPGSPEALTLAQWICQSYSHFLGAELLRSESLIGDMVLKHLWHHPDAILCCSLKSVPVFIFANQAGLDMLETTLVALQDITLDKIFDESARKALIAYFAKLMQQGFACMPAGICMSTMGRHASYDQAIAWKVLAEDNSSVHCLAFSFINWSFI</sequence>
<evidence type="ECO:0000256" key="7">
    <source>
        <dbReference type="ARBA" id="ARBA00023155"/>
    </source>
</evidence>
<dbReference type="PaxDb" id="3827-XP_004487103.1"/>
<name>A0A1S2XEN6_CICAR</name>
<feature type="domain" description="Homeobox" evidence="14">
    <location>
        <begin position="18"/>
        <end position="82"/>
    </location>
</feature>
<dbReference type="InterPro" id="IPR044830">
    <property type="entry name" value="HD-Zip_III"/>
</dbReference>
<feature type="DNA-binding region" description="Homeobox" evidence="10">
    <location>
        <begin position="20"/>
        <end position="83"/>
    </location>
</feature>
<keyword evidence="5 12" id="KW-0175">Coiled coil</keyword>
<evidence type="ECO:0000256" key="9">
    <source>
        <dbReference type="ARBA" id="ARBA00023242"/>
    </source>
</evidence>
<keyword evidence="4" id="KW-0805">Transcription regulation</keyword>
<dbReference type="PANTHER" id="PTHR45950">
    <property type="entry name" value="HOMEOBOX-LEUCINE ZIPPER PROTEIN ATHB-14"/>
    <property type="match status" value="1"/>
</dbReference>
<dbReference type="Gene3D" id="3.30.530.20">
    <property type="match status" value="1"/>
</dbReference>
<dbReference type="GO" id="GO:0030154">
    <property type="term" value="P:cell differentiation"/>
    <property type="evidence" value="ECO:0007669"/>
    <property type="project" value="UniProtKB-KW"/>
</dbReference>
<proteinExistence type="inferred from homology"/>
<evidence type="ECO:0000259" key="15">
    <source>
        <dbReference type="PROSITE" id="PS50848"/>
    </source>
</evidence>
<dbReference type="AlphaFoldDB" id="A0A1S2XEN6"/>
<feature type="compositionally biased region" description="Low complexity" evidence="13">
    <location>
        <begin position="133"/>
        <end position="148"/>
    </location>
</feature>
<dbReference type="Proteomes" id="UP000087171">
    <property type="component" value="Chromosome Ca1"/>
</dbReference>
<evidence type="ECO:0000256" key="8">
    <source>
        <dbReference type="ARBA" id="ARBA00023163"/>
    </source>
</evidence>
<reference evidence="17" key="2">
    <citation type="submission" date="2025-08" db="UniProtKB">
        <authorList>
            <consortium name="RefSeq"/>
        </authorList>
    </citation>
    <scope>IDENTIFICATION</scope>
    <source>
        <tissue evidence="17">Etiolated seedlings</tissue>
    </source>
</reference>
<keyword evidence="3" id="KW-0221">Differentiation</keyword>